<gene>
    <name evidence="2" type="ORF">QO010_000699</name>
</gene>
<feature type="region of interest" description="Disordered" evidence="1">
    <location>
        <begin position="1"/>
        <end position="46"/>
    </location>
</feature>
<reference evidence="2 3" key="1">
    <citation type="submission" date="2023-07" db="EMBL/GenBank/DDBJ databases">
        <title>Genomic Encyclopedia of Type Strains, Phase IV (KMG-IV): sequencing the most valuable type-strain genomes for metagenomic binning, comparative biology and taxonomic classification.</title>
        <authorList>
            <person name="Goeker M."/>
        </authorList>
    </citation>
    <scope>NUCLEOTIDE SEQUENCE [LARGE SCALE GENOMIC DNA]</scope>
    <source>
        <strain evidence="2 3">DSM 18695</strain>
    </source>
</reference>
<dbReference type="Proteomes" id="UP001228905">
    <property type="component" value="Unassembled WGS sequence"/>
</dbReference>
<evidence type="ECO:0000313" key="3">
    <source>
        <dbReference type="Proteomes" id="UP001228905"/>
    </source>
</evidence>
<dbReference type="EMBL" id="JAUSVS010000001">
    <property type="protein sequence ID" value="MDQ0462951.1"/>
    <property type="molecule type" value="Genomic_DNA"/>
</dbReference>
<organism evidence="2 3">
    <name type="scientific">Caulobacter ginsengisoli</name>
    <dbReference type="NCBI Taxonomy" id="400775"/>
    <lineage>
        <taxon>Bacteria</taxon>
        <taxon>Pseudomonadati</taxon>
        <taxon>Pseudomonadota</taxon>
        <taxon>Alphaproteobacteria</taxon>
        <taxon>Caulobacterales</taxon>
        <taxon>Caulobacteraceae</taxon>
        <taxon>Caulobacter</taxon>
    </lineage>
</organism>
<name>A0ABU0ILQ4_9CAUL</name>
<protein>
    <submittedName>
        <fullName evidence="2">Uncharacterized protein</fullName>
    </submittedName>
</protein>
<evidence type="ECO:0000256" key="1">
    <source>
        <dbReference type="SAM" id="MobiDB-lite"/>
    </source>
</evidence>
<comment type="caution">
    <text evidence="2">The sequence shown here is derived from an EMBL/GenBank/DDBJ whole genome shotgun (WGS) entry which is preliminary data.</text>
</comment>
<accession>A0ABU0ILQ4</accession>
<proteinExistence type="predicted"/>
<evidence type="ECO:0000313" key="2">
    <source>
        <dbReference type="EMBL" id="MDQ0462951.1"/>
    </source>
</evidence>
<sequence length="158" mass="17652">MSGDDFDQVFGRRPIHAPGFADRINRDQAAPAPGEPSEATAGSGPYKPYGFLPSGGLGESCEVVRWMDGTEVPEGLVLQYRFLMQIGFVGEEQLKLFLPDCIVVIDGKRLRDLRKKLSRRMATFIQQWNPRIWPAPPVGEPIIERISVMRPELLRSGS</sequence>
<dbReference type="RefSeq" id="WP_307346013.1">
    <property type="nucleotide sequence ID" value="NZ_JAUSVS010000001.1"/>
</dbReference>
<keyword evidence="3" id="KW-1185">Reference proteome</keyword>